<dbReference type="AlphaFoldDB" id="A0A0E9SLG5"/>
<reference evidence="1" key="2">
    <citation type="journal article" date="2015" name="Fish Shellfish Immunol.">
        <title>Early steps in the European eel (Anguilla anguilla)-Vibrio vulnificus interaction in the gills: Role of the RtxA13 toxin.</title>
        <authorList>
            <person name="Callol A."/>
            <person name="Pajuelo D."/>
            <person name="Ebbesson L."/>
            <person name="Teles M."/>
            <person name="MacKenzie S."/>
            <person name="Amaro C."/>
        </authorList>
    </citation>
    <scope>NUCLEOTIDE SEQUENCE</scope>
</reference>
<proteinExistence type="predicted"/>
<protein>
    <submittedName>
        <fullName evidence="1">Uncharacterized protein</fullName>
    </submittedName>
</protein>
<reference evidence="1" key="1">
    <citation type="submission" date="2014-11" db="EMBL/GenBank/DDBJ databases">
        <authorList>
            <person name="Amaro Gonzalez C."/>
        </authorList>
    </citation>
    <scope>NUCLEOTIDE SEQUENCE</scope>
</reference>
<evidence type="ECO:0000313" key="1">
    <source>
        <dbReference type="EMBL" id="JAH42171.1"/>
    </source>
</evidence>
<name>A0A0E9SLG5_ANGAN</name>
<dbReference type="EMBL" id="GBXM01066406">
    <property type="protein sequence ID" value="JAH42171.1"/>
    <property type="molecule type" value="Transcribed_RNA"/>
</dbReference>
<organism evidence="1">
    <name type="scientific">Anguilla anguilla</name>
    <name type="common">European freshwater eel</name>
    <name type="synonym">Muraena anguilla</name>
    <dbReference type="NCBI Taxonomy" id="7936"/>
    <lineage>
        <taxon>Eukaryota</taxon>
        <taxon>Metazoa</taxon>
        <taxon>Chordata</taxon>
        <taxon>Craniata</taxon>
        <taxon>Vertebrata</taxon>
        <taxon>Euteleostomi</taxon>
        <taxon>Actinopterygii</taxon>
        <taxon>Neopterygii</taxon>
        <taxon>Teleostei</taxon>
        <taxon>Anguilliformes</taxon>
        <taxon>Anguillidae</taxon>
        <taxon>Anguilla</taxon>
    </lineage>
</organism>
<accession>A0A0E9SLG5</accession>
<sequence length="19" mass="2278">MNLKQVLYKSVLVLHIEHI</sequence>